<dbReference type="InterPro" id="IPR005467">
    <property type="entry name" value="His_kinase_dom"/>
</dbReference>
<keyword evidence="5" id="KW-0067">ATP-binding</keyword>
<dbReference type="PANTHER" id="PTHR43790">
    <property type="entry name" value="CARBOHYDRATE TRANSPORT ATP-BINDING PROTEIN MG119-RELATED"/>
    <property type="match status" value="1"/>
</dbReference>
<dbReference type="Pfam" id="PF00005">
    <property type="entry name" value="ABC_tran"/>
    <property type="match status" value="1"/>
</dbReference>
<dbReference type="CDD" id="cd00082">
    <property type="entry name" value="HisKA"/>
    <property type="match status" value="1"/>
</dbReference>
<dbReference type="EMBL" id="PDSK01000145">
    <property type="protein sequence ID" value="PIE31460.1"/>
    <property type="molecule type" value="Genomic_DNA"/>
</dbReference>
<dbReference type="SUPFAM" id="SSF47384">
    <property type="entry name" value="Homodimeric domain of signal transducing histidine kinase"/>
    <property type="match status" value="1"/>
</dbReference>
<dbReference type="InterPro" id="IPR003439">
    <property type="entry name" value="ABC_transporter-like_ATP-bd"/>
</dbReference>
<dbReference type="Gene3D" id="3.30.565.10">
    <property type="entry name" value="Histidine kinase-like ATPase, C-terminal domain"/>
    <property type="match status" value="1"/>
</dbReference>
<organism evidence="8 9">
    <name type="scientific">candidate division KSB3 bacterium</name>
    <dbReference type="NCBI Taxonomy" id="2044937"/>
    <lineage>
        <taxon>Bacteria</taxon>
        <taxon>candidate division KSB3</taxon>
    </lineage>
</organism>
<keyword evidence="3" id="KW-0597">Phosphoprotein</keyword>
<dbReference type="Gene3D" id="3.30.450.20">
    <property type="entry name" value="PAS domain"/>
    <property type="match status" value="1"/>
</dbReference>
<evidence type="ECO:0000313" key="9">
    <source>
        <dbReference type="Proteomes" id="UP000230821"/>
    </source>
</evidence>
<dbReference type="CDD" id="cd00075">
    <property type="entry name" value="HATPase"/>
    <property type="match status" value="1"/>
</dbReference>
<dbReference type="PANTHER" id="PTHR43790:SF2">
    <property type="entry name" value="AUTOINDUCER 2 IMPORT ATP-BINDING PROTEIN LSRA"/>
    <property type="match status" value="1"/>
</dbReference>
<feature type="domain" description="Histidine kinase" evidence="6">
    <location>
        <begin position="402"/>
        <end position="619"/>
    </location>
</feature>
<evidence type="ECO:0000256" key="4">
    <source>
        <dbReference type="ARBA" id="ARBA00022741"/>
    </source>
</evidence>
<sequence length="619" mass="70484">MASLKENNFVSSLFMSVEHVFHNYGRVRVLKDVNLTFHRGEIHALVGEHGAGKSSLCALLSGLLRPASGQIVIKKNPYHFLTFPSARRNGIELVDQQNFLFENLSVAENLFVSRDSHPSPVYNRNKLFQKAGEYIAQSGFQLDPEIKVKALDLSDRSLVNILKHVYLQPKFLILDETLDNLNTETLHKVVNILTDMKKLNASILFVTHKIDEVYQIADTVTILKEGEVFMSDSVKNIDKINLIKFAYTEMTKVGQIGVTREEFYQILKYNEAILQNLPVNLLVIDTDFKIKLINERAKSFFHLEHRIYYNLPLEDLFLPHNSDAYNLIHGTLQKEQDRTFYNVTLRTNDALKRNNIVINPIYDESFLIGTIVIIEDISEQEELREQMIFSEKLASTGLLAAGVAHEINNPLEIMHNYIEFLKYEISDRKQLEILKILQNQTATISHIVSNLIIFSDDYTDQIETCDLNILLEQAIKLIQPNARHKQIRIHFEKETEVLSLHANTTEIQQVLLNLFKNSFEVMPSGGDVFITTALVQENGVNTARMTFRDTGPGICDDHPMNIFQPFYSPFYSSKTGAESHLGLGLSVSYGIITKYQGTITVENIKGSGCQFVIQLPQTA</sequence>
<dbReference type="SUPFAM" id="SSF52540">
    <property type="entry name" value="P-loop containing nucleoside triphosphate hydrolases"/>
    <property type="match status" value="1"/>
</dbReference>
<dbReference type="AlphaFoldDB" id="A0A2G6K7S4"/>
<name>A0A2G6K7S4_9BACT</name>
<dbReference type="SMART" id="SM00387">
    <property type="entry name" value="HATPase_c"/>
    <property type="match status" value="1"/>
</dbReference>
<reference evidence="8 9" key="1">
    <citation type="submission" date="2017-10" db="EMBL/GenBank/DDBJ databases">
        <title>Novel microbial diversity and functional potential in the marine mammal oral microbiome.</title>
        <authorList>
            <person name="Dudek N.K."/>
            <person name="Sun C.L."/>
            <person name="Burstein D."/>
            <person name="Kantor R.S."/>
            <person name="Aliaga Goltsman D.S."/>
            <person name="Bik E.M."/>
            <person name="Thomas B.C."/>
            <person name="Banfield J.F."/>
            <person name="Relman D.A."/>
        </authorList>
    </citation>
    <scope>NUCLEOTIDE SEQUENCE [LARGE SCALE GENOMIC DNA]</scope>
    <source>
        <strain evidence="8">DOLJORAL78_47_16</strain>
    </source>
</reference>
<dbReference type="InterPro" id="IPR013656">
    <property type="entry name" value="PAS_4"/>
</dbReference>
<dbReference type="Pfam" id="PF00512">
    <property type="entry name" value="HisKA"/>
    <property type="match status" value="1"/>
</dbReference>
<dbReference type="Gene3D" id="3.40.50.300">
    <property type="entry name" value="P-loop containing nucleotide triphosphate hydrolases"/>
    <property type="match status" value="1"/>
</dbReference>
<comment type="catalytic activity">
    <reaction evidence="1">
        <text>ATP + protein L-histidine = ADP + protein N-phospho-L-histidine.</text>
        <dbReference type="EC" id="2.7.13.3"/>
    </reaction>
</comment>
<dbReference type="Proteomes" id="UP000230821">
    <property type="component" value="Unassembled WGS sequence"/>
</dbReference>
<keyword evidence="8" id="KW-0418">Kinase</keyword>
<dbReference type="CDD" id="cd00130">
    <property type="entry name" value="PAS"/>
    <property type="match status" value="1"/>
</dbReference>
<dbReference type="InterPro" id="IPR000014">
    <property type="entry name" value="PAS"/>
</dbReference>
<protein>
    <recommendedName>
        <fullName evidence="2">histidine kinase</fullName>
        <ecNumber evidence="2">2.7.13.3</ecNumber>
    </recommendedName>
</protein>
<dbReference type="Pfam" id="PF02518">
    <property type="entry name" value="HATPase_c"/>
    <property type="match status" value="1"/>
</dbReference>
<dbReference type="SUPFAM" id="SSF55874">
    <property type="entry name" value="ATPase domain of HSP90 chaperone/DNA topoisomerase II/histidine kinase"/>
    <property type="match status" value="1"/>
</dbReference>
<dbReference type="PRINTS" id="PR00344">
    <property type="entry name" value="BCTRLSENSOR"/>
</dbReference>
<dbReference type="GO" id="GO:0016887">
    <property type="term" value="F:ATP hydrolysis activity"/>
    <property type="evidence" value="ECO:0007669"/>
    <property type="project" value="InterPro"/>
</dbReference>
<dbReference type="InterPro" id="IPR036890">
    <property type="entry name" value="HATPase_C_sf"/>
</dbReference>
<dbReference type="PROSITE" id="PS50893">
    <property type="entry name" value="ABC_TRANSPORTER_2"/>
    <property type="match status" value="1"/>
</dbReference>
<dbReference type="InterPro" id="IPR003661">
    <property type="entry name" value="HisK_dim/P_dom"/>
</dbReference>
<evidence type="ECO:0000256" key="2">
    <source>
        <dbReference type="ARBA" id="ARBA00012438"/>
    </source>
</evidence>
<accession>A0A2G6K7S4</accession>
<dbReference type="InterPro" id="IPR050107">
    <property type="entry name" value="ABC_carbohydrate_import_ATPase"/>
</dbReference>
<dbReference type="InterPro" id="IPR036097">
    <property type="entry name" value="HisK_dim/P_sf"/>
</dbReference>
<feature type="domain" description="ABC transporter" evidence="7">
    <location>
        <begin position="15"/>
        <end position="250"/>
    </location>
</feature>
<dbReference type="GO" id="GO:0005524">
    <property type="term" value="F:ATP binding"/>
    <property type="evidence" value="ECO:0007669"/>
    <property type="project" value="UniProtKB-KW"/>
</dbReference>
<dbReference type="SUPFAM" id="SSF55785">
    <property type="entry name" value="PYP-like sensor domain (PAS domain)"/>
    <property type="match status" value="1"/>
</dbReference>
<evidence type="ECO:0000313" key="8">
    <source>
        <dbReference type="EMBL" id="PIE31460.1"/>
    </source>
</evidence>
<dbReference type="InterPro" id="IPR027417">
    <property type="entry name" value="P-loop_NTPase"/>
</dbReference>
<dbReference type="NCBIfam" id="TIGR00229">
    <property type="entry name" value="sensory_box"/>
    <property type="match status" value="1"/>
</dbReference>
<dbReference type="InterPro" id="IPR035965">
    <property type="entry name" value="PAS-like_dom_sf"/>
</dbReference>
<dbReference type="SMART" id="SM00091">
    <property type="entry name" value="PAS"/>
    <property type="match status" value="1"/>
</dbReference>
<dbReference type="InterPro" id="IPR004358">
    <property type="entry name" value="Sig_transdc_His_kin-like_C"/>
</dbReference>
<evidence type="ECO:0000256" key="3">
    <source>
        <dbReference type="ARBA" id="ARBA00022553"/>
    </source>
</evidence>
<dbReference type="Pfam" id="PF08448">
    <property type="entry name" value="PAS_4"/>
    <property type="match status" value="1"/>
</dbReference>
<evidence type="ECO:0000256" key="1">
    <source>
        <dbReference type="ARBA" id="ARBA00000085"/>
    </source>
</evidence>
<dbReference type="SMART" id="SM00388">
    <property type="entry name" value="HisKA"/>
    <property type="match status" value="1"/>
</dbReference>
<dbReference type="EC" id="2.7.13.3" evidence="2"/>
<dbReference type="GO" id="GO:0000155">
    <property type="term" value="F:phosphorelay sensor kinase activity"/>
    <property type="evidence" value="ECO:0007669"/>
    <property type="project" value="InterPro"/>
</dbReference>
<evidence type="ECO:0000256" key="5">
    <source>
        <dbReference type="ARBA" id="ARBA00022840"/>
    </source>
</evidence>
<keyword evidence="4" id="KW-0547">Nucleotide-binding</keyword>
<dbReference type="PROSITE" id="PS50109">
    <property type="entry name" value="HIS_KIN"/>
    <property type="match status" value="1"/>
</dbReference>
<comment type="caution">
    <text evidence="8">The sequence shown here is derived from an EMBL/GenBank/DDBJ whole genome shotgun (WGS) entry which is preliminary data.</text>
</comment>
<gene>
    <name evidence="8" type="ORF">CSA56_18215</name>
</gene>
<evidence type="ECO:0000259" key="7">
    <source>
        <dbReference type="PROSITE" id="PS50893"/>
    </source>
</evidence>
<keyword evidence="8" id="KW-0808">Transferase</keyword>
<dbReference type="Gene3D" id="1.10.287.130">
    <property type="match status" value="1"/>
</dbReference>
<dbReference type="InterPro" id="IPR003594">
    <property type="entry name" value="HATPase_dom"/>
</dbReference>
<proteinExistence type="predicted"/>
<evidence type="ECO:0000259" key="6">
    <source>
        <dbReference type="PROSITE" id="PS50109"/>
    </source>
</evidence>